<proteinExistence type="predicted"/>
<evidence type="ECO:0000259" key="9">
    <source>
        <dbReference type="PROSITE" id="PS50109"/>
    </source>
</evidence>
<keyword evidence="11" id="KW-1185">Reference proteome</keyword>
<dbReference type="InterPro" id="IPR036890">
    <property type="entry name" value="HATPase_C_sf"/>
</dbReference>
<evidence type="ECO:0000256" key="2">
    <source>
        <dbReference type="ARBA" id="ARBA00012438"/>
    </source>
</evidence>
<dbReference type="SMART" id="SM00388">
    <property type="entry name" value="HisKA"/>
    <property type="match status" value="1"/>
</dbReference>
<keyword evidence="5 8" id="KW-0812">Transmembrane</keyword>
<gene>
    <name evidence="10" type="ORF">AVCANL283_02095</name>
</gene>
<evidence type="ECO:0000256" key="3">
    <source>
        <dbReference type="ARBA" id="ARBA00022553"/>
    </source>
</evidence>
<dbReference type="InterPro" id="IPR005467">
    <property type="entry name" value="His_kinase_dom"/>
</dbReference>
<dbReference type="InterPro" id="IPR003661">
    <property type="entry name" value="HisK_dim/P_dom"/>
</dbReference>
<dbReference type="InterPro" id="IPR003594">
    <property type="entry name" value="HATPase_dom"/>
</dbReference>
<dbReference type="EC" id="2.7.13.3" evidence="2"/>
<dbReference type="EMBL" id="JACGBB010000003">
    <property type="protein sequence ID" value="MBZ7986911.1"/>
    <property type="molecule type" value="Genomic_DNA"/>
</dbReference>
<comment type="catalytic activity">
    <reaction evidence="1">
        <text>ATP + protein L-histidine = ADP + protein N-phospho-L-histidine.</text>
        <dbReference type="EC" id="2.7.13.3"/>
    </reaction>
</comment>
<evidence type="ECO:0000256" key="6">
    <source>
        <dbReference type="ARBA" id="ARBA00022777"/>
    </source>
</evidence>
<dbReference type="PANTHER" id="PTHR45436">
    <property type="entry name" value="SENSOR HISTIDINE KINASE YKOH"/>
    <property type="match status" value="1"/>
</dbReference>
<keyword evidence="6 10" id="KW-0418">Kinase</keyword>
<dbReference type="Gene3D" id="1.10.287.130">
    <property type="match status" value="1"/>
</dbReference>
<evidence type="ECO:0000313" key="10">
    <source>
        <dbReference type="EMBL" id="MBZ7986911.1"/>
    </source>
</evidence>
<dbReference type="InterPro" id="IPR036097">
    <property type="entry name" value="HisK_dim/P_sf"/>
</dbReference>
<feature type="transmembrane region" description="Helical" evidence="8">
    <location>
        <begin position="73"/>
        <end position="94"/>
    </location>
</feature>
<reference evidence="10 11" key="1">
    <citation type="submission" date="2020-07" db="EMBL/GenBank/DDBJ databases">
        <title>Transfer of Campylobacter canadensis to the novel genus Avispirillum gen. nov., that also includes two novel species recovered from migratory waterfowl: Avispirillum anseris sp. nov. and Avispirillum brantae sp. nov.</title>
        <authorList>
            <person name="Miller W.G."/>
            <person name="Chapman M.H."/>
            <person name="Yee E."/>
            <person name="Inglis G.D."/>
        </authorList>
    </citation>
    <scope>NUCLEOTIDE SEQUENCE [LARGE SCALE GENOMIC DNA]</scope>
    <source>
        <strain evidence="10 11">L283</strain>
    </source>
</reference>
<dbReference type="InterPro" id="IPR050428">
    <property type="entry name" value="TCS_sensor_his_kinase"/>
</dbReference>
<protein>
    <recommendedName>
        <fullName evidence="2">histidine kinase</fullName>
        <ecNumber evidence="2">2.7.13.3</ecNumber>
    </recommendedName>
</protein>
<organism evidence="10 11">
    <name type="scientific">Campylobacter canadensis</name>
    <dbReference type="NCBI Taxonomy" id="449520"/>
    <lineage>
        <taxon>Bacteria</taxon>
        <taxon>Pseudomonadati</taxon>
        <taxon>Campylobacterota</taxon>
        <taxon>Epsilonproteobacteria</taxon>
        <taxon>Campylobacterales</taxon>
        <taxon>Campylobacteraceae</taxon>
        <taxon>Campylobacter</taxon>
    </lineage>
</organism>
<feature type="domain" description="Histidine kinase" evidence="9">
    <location>
        <begin position="157"/>
        <end position="366"/>
    </location>
</feature>
<dbReference type="SMART" id="SM00387">
    <property type="entry name" value="HATPase_c"/>
    <property type="match status" value="1"/>
</dbReference>
<keyword evidence="4" id="KW-0808">Transferase</keyword>
<keyword evidence="7 8" id="KW-1133">Transmembrane helix</keyword>
<keyword evidence="8" id="KW-0472">Membrane</keyword>
<evidence type="ECO:0000256" key="5">
    <source>
        <dbReference type="ARBA" id="ARBA00022692"/>
    </source>
</evidence>
<dbReference type="Gene3D" id="3.30.565.10">
    <property type="entry name" value="Histidine kinase-like ATPase, C-terminal domain"/>
    <property type="match status" value="1"/>
</dbReference>
<evidence type="ECO:0000256" key="8">
    <source>
        <dbReference type="SAM" id="Phobius"/>
    </source>
</evidence>
<dbReference type="RefSeq" id="WP_172230653.1">
    <property type="nucleotide sequence ID" value="NZ_CP035946.1"/>
</dbReference>
<evidence type="ECO:0000313" key="11">
    <source>
        <dbReference type="Proteomes" id="UP000786183"/>
    </source>
</evidence>
<dbReference type="PROSITE" id="PS50109">
    <property type="entry name" value="HIS_KIN"/>
    <property type="match status" value="1"/>
</dbReference>
<sequence>MQNEQERLIQKIELLIQNNNAKLVDLDENINKISFTFTEEKDKKIINIIYPYKEKYIIAKEDITQVYNFLNTIFLSFVALGLCALSLIIFYSFFISKIFATYLHHLSLKISKFDDNVSNLLEQKEYPYELKELIININHLVKRIQNYNLTQKELFIGIAHELKTPLAVIKTKNDVTLMKDRDIQYYKDTINQTNNSVNNMNNIISSVLKIGRQEGAQFEESKELDIIKLIEKECKNYALLGIKNGQKLQCKHELSSLNMKIQSTLFIQILSNFIQNAFKFSPANSTIYLNTYVEDKQFILEVLDNGDGVDENNDYFAPFKRYGKKDGVGLGLFLSKQAATALKAKISLENRKDSKGAIAKLIMNVK</sequence>
<dbReference type="GO" id="GO:0016301">
    <property type="term" value="F:kinase activity"/>
    <property type="evidence" value="ECO:0007669"/>
    <property type="project" value="UniProtKB-KW"/>
</dbReference>
<keyword evidence="3" id="KW-0597">Phosphoprotein</keyword>
<evidence type="ECO:0000256" key="7">
    <source>
        <dbReference type="ARBA" id="ARBA00022989"/>
    </source>
</evidence>
<accession>A0ABS7WQ61</accession>
<name>A0ABS7WQ61_9BACT</name>
<dbReference type="CDD" id="cd00082">
    <property type="entry name" value="HisKA"/>
    <property type="match status" value="1"/>
</dbReference>
<dbReference type="SUPFAM" id="SSF55874">
    <property type="entry name" value="ATPase domain of HSP90 chaperone/DNA topoisomerase II/histidine kinase"/>
    <property type="match status" value="1"/>
</dbReference>
<evidence type="ECO:0000256" key="1">
    <source>
        <dbReference type="ARBA" id="ARBA00000085"/>
    </source>
</evidence>
<dbReference type="PANTHER" id="PTHR45436:SF5">
    <property type="entry name" value="SENSOR HISTIDINE KINASE TRCS"/>
    <property type="match status" value="1"/>
</dbReference>
<dbReference type="Proteomes" id="UP000786183">
    <property type="component" value="Unassembled WGS sequence"/>
</dbReference>
<dbReference type="Pfam" id="PF00512">
    <property type="entry name" value="HisKA"/>
    <property type="match status" value="1"/>
</dbReference>
<evidence type="ECO:0000256" key="4">
    <source>
        <dbReference type="ARBA" id="ARBA00022679"/>
    </source>
</evidence>
<dbReference type="Pfam" id="PF02518">
    <property type="entry name" value="HATPase_c"/>
    <property type="match status" value="1"/>
</dbReference>
<dbReference type="SUPFAM" id="SSF47384">
    <property type="entry name" value="Homodimeric domain of signal transducing histidine kinase"/>
    <property type="match status" value="1"/>
</dbReference>
<comment type="caution">
    <text evidence="10">The sequence shown here is derived from an EMBL/GenBank/DDBJ whole genome shotgun (WGS) entry which is preliminary data.</text>
</comment>